<keyword evidence="1" id="KW-0472">Membrane</keyword>
<gene>
    <name evidence="2" type="ORF">B0H66DRAFT_220405</name>
</gene>
<dbReference type="AlphaFoldDB" id="A0AAE0I3L5"/>
<reference evidence="2" key="1">
    <citation type="journal article" date="2023" name="Mol. Phylogenet. Evol.">
        <title>Genome-scale phylogeny and comparative genomics of the fungal order Sordariales.</title>
        <authorList>
            <person name="Hensen N."/>
            <person name="Bonometti L."/>
            <person name="Westerberg I."/>
            <person name="Brannstrom I.O."/>
            <person name="Guillou S."/>
            <person name="Cros-Aarteil S."/>
            <person name="Calhoun S."/>
            <person name="Haridas S."/>
            <person name="Kuo A."/>
            <person name="Mondo S."/>
            <person name="Pangilinan J."/>
            <person name="Riley R."/>
            <person name="LaButti K."/>
            <person name="Andreopoulos B."/>
            <person name="Lipzen A."/>
            <person name="Chen C."/>
            <person name="Yan M."/>
            <person name="Daum C."/>
            <person name="Ng V."/>
            <person name="Clum A."/>
            <person name="Steindorff A."/>
            <person name="Ohm R.A."/>
            <person name="Martin F."/>
            <person name="Silar P."/>
            <person name="Natvig D.O."/>
            <person name="Lalanne C."/>
            <person name="Gautier V."/>
            <person name="Ament-Velasquez S.L."/>
            <person name="Kruys A."/>
            <person name="Hutchinson M.I."/>
            <person name="Powell A.J."/>
            <person name="Barry K."/>
            <person name="Miller A.N."/>
            <person name="Grigoriev I.V."/>
            <person name="Debuchy R."/>
            <person name="Gladieux P."/>
            <person name="Hiltunen Thoren M."/>
            <person name="Johannesson H."/>
        </authorList>
    </citation>
    <scope>NUCLEOTIDE SEQUENCE</scope>
    <source>
        <strain evidence="2">CBS 118394</strain>
    </source>
</reference>
<sequence>MLILHSRIHLLSQHSKLGMAVSFSFALSLSHDPPLFIRSAILRRSFMGKCFHISSVRLPYLLLPVMRDRISLSRVPLFFLPFSPEPVLGSQGPVLAFPILDLHLRFPGTINLPLVYFCAVPCLLIIIASLQQHTSSAWVVYSCILPWLSSAGSFIRIHRHYLLSLIKLDA</sequence>
<accession>A0AAE0I3L5</accession>
<evidence type="ECO:0000313" key="2">
    <source>
        <dbReference type="EMBL" id="KAK3317979.1"/>
    </source>
</evidence>
<feature type="transmembrane region" description="Helical" evidence="1">
    <location>
        <begin position="114"/>
        <end position="132"/>
    </location>
</feature>
<organism evidence="2 3">
    <name type="scientific">Apodospora peruviana</name>
    <dbReference type="NCBI Taxonomy" id="516989"/>
    <lineage>
        <taxon>Eukaryota</taxon>
        <taxon>Fungi</taxon>
        <taxon>Dikarya</taxon>
        <taxon>Ascomycota</taxon>
        <taxon>Pezizomycotina</taxon>
        <taxon>Sordariomycetes</taxon>
        <taxon>Sordariomycetidae</taxon>
        <taxon>Sordariales</taxon>
        <taxon>Lasiosphaeriaceae</taxon>
        <taxon>Apodospora</taxon>
    </lineage>
</organism>
<proteinExistence type="predicted"/>
<comment type="caution">
    <text evidence="2">The sequence shown here is derived from an EMBL/GenBank/DDBJ whole genome shotgun (WGS) entry which is preliminary data.</text>
</comment>
<dbReference type="EMBL" id="JAUEDM010000004">
    <property type="protein sequence ID" value="KAK3317979.1"/>
    <property type="molecule type" value="Genomic_DNA"/>
</dbReference>
<evidence type="ECO:0000256" key="1">
    <source>
        <dbReference type="SAM" id="Phobius"/>
    </source>
</evidence>
<keyword evidence="3" id="KW-1185">Reference proteome</keyword>
<keyword evidence="1" id="KW-1133">Transmembrane helix</keyword>
<protein>
    <submittedName>
        <fullName evidence="2">Uncharacterized protein</fullName>
    </submittedName>
</protein>
<reference evidence="2" key="2">
    <citation type="submission" date="2023-06" db="EMBL/GenBank/DDBJ databases">
        <authorList>
            <consortium name="Lawrence Berkeley National Laboratory"/>
            <person name="Haridas S."/>
            <person name="Hensen N."/>
            <person name="Bonometti L."/>
            <person name="Westerberg I."/>
            <person name="Brannstrom I.O."/>
            <person name="Guillou S."/>
            <person name="Cros-Aarteil S."/>
            <person name="Calhoun S."/>
            <person name="Kuo A."/>
            <person name="Mondo S."/>
            <person name="Pangilinan J."/>
            <person name="Riley R."/>
            <person name="Labutti K."/>
            <person name="Andreopoulos B."/>
            <person name="Lipzen A."/>
            <person name="Chen C."/>
            <person name="Yanf M."/>
            <person name="Daum C."/>
            <person name="Ng V."/>
            <person name="Clum A."/>
            <person name="Steindorff A."/>
            <person name="Ohm R."/>
            <person name="Martin F."/>
            <person name="Silar P."/>
            <person name="Natvig D."/>
            <person name="Lalanne C."/>
            <person name="Gautier V."/>
            <person name="Ament-Velasquez S.L."/>
            <person name="Kruys A."/>
            <person name="Hutchinson M.I."/>
            <person name="Powell A.J."/>
            <person name="Barry K."/>
            <person name="Miller A.N."/>
            <person name="Grigoriev I.V."/>
            <person name="Debuchy R."/>
            <person name="Gladieux P."/>
            <person name="Thoren M.H."/>
            <person name="Johannesson H."/>
        </authorList>
    </citation>
    <scope>NUCLEOTIDE SEQUENCE</scope>
    <source>
        <strain evidence="2">CBS 118394</strain>
    </source>
</reference>
<dbReference type="Proteomes" id="UP001283341">
    <property type="component" value="Unassembled WGS sequence"/>
</dbReference>
<feature type="transmembrane region" description="Helical" evidence="1">
    <location>
        <begin position="138"/>
        <end position="157"/>
    </location>
</feature>
<keyword evidence="1" id="KW-0812">Transmembrane</keyword>
<name>A0AAE0I3L5_9PEZI</name>
<evidence type="ECO:0000313" key="3">
    <source>
        <dbReference type="Proteomes" id="UP001283341"/>
    </source>
</evidence>